<dbReference type="AlphaFoldDB" id="A0A4Q2KTE4"/>
<dbReference type="PRINTS" id="PR00368">
    <property type="entry name" value="FADPNR"/>
</dbReference>
<dbReference type="SUPFAM" id="SSF51905">
    <property type="entry name" value="FAD/NAD(P)-binding domain"/>
    <property type="match status" value="2"/>
</dbReference>
<accession>A0A4Q2KTE4</accession>
<comment type="cofactor">
    <cofactor evidence="1">
        <name>FAD</name>
        <dbReference type="ChEBI" id="CHEBI:57692"/>
    </cofactor>
</comment>
<dbReference type="OrthoDB" id="1145at2"/>
<sequence>MNGTVIVGAGAAGLSCAKHLRQLDEARTITVLDKDPDVPYERPPLSKALSGAGPVSGGADELIKAGIDVVLGAALSLNTAARVLHTSGGDIAYDELVLAPGSRPHRPEWVSDEVHALHSLDDSRRLRQAVSAAGSAVVIGGGFVGAELAASLVSAKVPTTFVFREDALFRNRLGEAASDFLTRLHAEAGVKLIHGATVADVQPRQPALVHLTDGTTLYADLVVAGIGSHPDTGWLGDTELLADDDTIRTDACLSTSAPGVNAAGDSVSWIGFDGSLMRSAHWTTARSHGRHIAFDLVAGTHTPFLEPPYFWSMQHGSLLQGIGHVDPQVSDIDVVPGTGPKPGLLARYLIGGELVGAVAINHPQGFMAARAHVEQRAASTPVR</sequence>
<organism evidence="7 8">
    <name type="scientific">Agromyces albus</name>
    <dbReference type="NCBI Taxonomy" id="205332"/>
    <lineage>
        <taxon>Bacteria</taxon>
        <taxon>Bacillati</taxon>
        <taxon>Actinomycetota</taxon>
        <taxon>Actinomycetes</taxon>
        <taxon>Micrococcales</taxon>
        <taxon>Microbacteriaceae</taxon>
        <taxon>Agromyces</taxon>
    </lineage>
</organism>
<keyword evidence="3" id="KW-0274">FAD</keyword>
<keyword evidence="4" id="KW-0560">Oxidoreductase</keyword>
<evidence type="ECO:0000256" key="3">
    <source>
        <dbReference type="ARBA" id="ARBA00022827"/>
    </source>
</evidence>
<protein>
    <submittedName>
        <fullName evidence="7">NAD(P)/FAD-dependent oxidoreductase</fullName>
    </submittedName>
</protein>
<reference evidence="7 8" key="1">
    <citation type="submission" date="2019-01" db="EMBL/GenBank/DDBJ databases">
        <title>Agromyces.</title>
        <authorList>
            <person name="Li J."/>
        </authorList>
    </citation>
    <scope>NUCLEOTIDE SEQUENCE [LARGE SCALE GENOMIC DNA]</scope>
    <source>
        <strain evidence="7 8">DSM 15934</strain>
    </source>
</reference>
<proteinExistence type="predicted"/>
<evidence type="ECO:0000256" key="4">
    <source>
        <dbReference type="ARBA" id="ARBA00023002"/>
    </source>
</evidence>
<dbReference type="Pfam" id="PF14759">
    <property type="entry name" value="Reductase_C"/>
    <property type="match status" value="1"/>
</dbReference>
<dbReference type="PANTHER" id="PTHR43557:SF2">
    <property type="entry name" value="RIESKE DOMAIN-CONTAINING PROTEIN-RELATED"/>
    <property type="match status" value="1"/>
</dbReference>
<evidence type="ECO:0000259" key="6">
    <source>
        <dbReference type="Pfam" id="PF14759"/>
    </source>
</evidence>
<comment type="caution">
    <text evidence="7">The sequence shown here is derived from an EMBL/GenBank/DDBJ whole genome shotgun (WGS) entry which is preliminary data.</text>
</comment>
<dbReference type="PANTHER" id="PTHR43557">
    <property type="entry name" value="APOPTOSIS-INDUCING FACTOR 1"/>
    <property type="match status" value="1"/>
</dbReference>
<dbReference type="InterPro" id="IPR036188">
    <property type="entry name" value="FAD/NAD-bd_sf"/>
</dbReference>
<evidence type="ECO:0000259" key="5">
    <source>
        <dbReference type="Pfam" id="PF07992"/>
    </source>
</evidence>
<dbReference type="InterPro" id="IPR028202">
    <property type="entry name" value="Reductase_C"/>
</dbReference>
<dbReference type="EMBL" id="SDPN01000033">
    <property type="protein sequence ID" value="RXZ68089.1"/>
    <property type="molecule type" value="Genomic_DNA"/>
</dbReference>
<name>A0A4Q2KTE4_9MICO</name>
<dbReference type="InterPro" id="IPR023753">
    <property type="entry name" value="FAD/NAD-binding_dom"/>
</dbReference>
<feature type="domain" description="FAD/NAD(P)-binding" evidence="5">
    <location>
        <begin position="5"/>
        <end position="289"/>
    </location>
</feature>
<dbReference type="PRINTS" id="PR00469">
    <property type="entry name" value="PNDRDTASEII"/>
</dbReference>
<dbReference type="InterPro" id="IPR016156">
    <property type="entry name" value="FAD/NAD-linked_Rdtase_dimer_sf"/>
</dbReference>
<evidence type="ECO:0000256" key="2">
    <source>
        <dbReference type="ARBA" id="ARBA00022630"/>
    </source>
</evidence>
<keyword evidence="8" id="KW-1185">Reference proteome</keyword>
<dbReference type="Pfam" id="PF07992">
    <property type="entry name" value="Pyr_redox_2"/>
    <property type="match status" value="1"/>
</dbReference>
<dbReference type="Proteomes" id="UP000293865">
    <property type="component" value="Unassembled WGS sequence"/>
</dbReference>
<gene>
    <name evidence="7" type="ORF">ESP51_15135</name>
</gene>
<evidence type="ECO:0000313" key="8">
    <source>
        <dbReference type="Proteomes" id="UP000293865"/>
    </source>
</evidence>
<dbReference type="RefSeq" id="WP_129521730.1">
    <property type="nucleotide sequence ID" value="NZ_SDPN01000033.1"/>
</dbReference>
<dbReference type="Gene3D" id="3.30.390.30">
    <property type="match status" value="1"/>
</dbReference>
<dbReference type="GO" id="GO:0005737">
    <property type="term" value="C:cytoplasm"/>
    <property type="evidence" value="ECO:0007669"/>
    <property type="project" value="TreeGrafter"/>
</dbReference>
<dbReference type="InterPro" id="IPR050446">
    <property type="entry name" value="FAD-oxidoreductase/Apoptosis"/>
</dbReference>
<keyword evidence="2" id="KW-0285">Flavoprotein</keyword>
<dbReference type="SUPFAM" id="SSF55424">
    <property type="entry name" value="FAD/NAD-linked reductases, dimerisation (C-terminal) domain"/>
    <property type="match status" value="1"/>
</dbReference>
<feature type="domain" description="Reductase C-terminal" evidence="6">
    <location>
        <begin position="309"/>
        <end position="381"/>
    </location>
</feature>
<evidence type="ECO:0000313" key="7">
    <source>
        <dbReference type="EMBL" id="RXZ68089.1"/>
    </source>
</evidence>
<dbReference type="Gene3D" id="3.50.50.60">
    <property type="entry name" value="FAD/NAD(P)-binding domain"/>
    <property type="match status" value="2"/>
</dbReference>
<dbReference type="GO" id="GO:0016651">
    <property type="term" value="F:oxidoreductase activity, acting on NAD(P)H"/>
    <property type="evidence" value="ECO:0007669"/>
    <property type="project" value="TreeGrafter"/>
</dbReference>
<evidence type="ECO:0000256" key="1">
    <source>
        <dbReference type="ARBA" id="ARBA00001974"/>
    </source>
</evidence>